<dbReference type="RefSeq" id="WP_184136664.1">
    <property type="nucleotide sequence ID" value="NZ_JACHFL010000016.1"/>
</dbReference>
<protein>
    <submittedName>
        <fullName evidence="1">Uncharacterized protein</fullName>
    </submittedName>
</protein>
<evidence type="ECO:0000313" key="2">
    <source>
        <dbReference type="Proteomes" id="UP000552709"/>
    </source>
</evidence>
<keyword evidence="2" id="KW-1185">Reference proteome</keyword>
<dbReference type="Proteomes" id="UP000552709">
    <property type="component" value="Unassembled WGS sequence"/>
</dbReference>
<sequence>MIAKIKFLAGLVDTVKNGLKKHHFRGQFFLMCLDAAVNVGERLVLELFH</sequence>
<proteinExistence type="predicted"/>
<dbReference type="AlphaFoldDB" id="A0A7W8NHZ5"/>
<dbReference type="EMBL" id="JACHFL010000016">
    <property type="protein sequence ID" value="MBB5365293.1"/>
    <property type="molecule type" value="Genomic_DNA"/>
</dbReference>
<evidence type="ECO:0000313" key="1">
    <source>
        <dbReference type="EMBL" id="MBB5365293.1"/>
    </source>
</evidence>
<organism evidence="1 2">
    <name type="scientific">Deinococcus humi</name>
    <dbReference type="NCBI Taxonomy" id="662880"/>
    <lineage>
        <taxon>Bacteria</taxon>
        <taxon>Thermotogati</taxon>
        <taxon>Deinococcota</taxon>
        <taxon>Deinococci</taxon>
        <taxon>Deinococcales</taxon>
        <taxon>Deinococcaceae</taxon>
        <taxon>Deinococcus</taxon>
    </lineage>
</organism>
<reference evidence="1 2" key="1">
    <citation type="submission" date="2020-08" db="EMBL/GenBank/DDBJ databases">
        <title>Genomic Encyclopedia of Type Strains, Phase IV (KMG-IV): sequencing the most valuable type-strain genomes for metagenomic binning, comparative biology and taxonomic classification.</title>
        <authorList>
            <person name="Goeker M."/>
        </authorList>
    </citation>
    <scope>NUCLEOTIDE SEQUENCE [LARGE SCALE GENOMIC DNA]</scope>
    <source>
        <strain evidence="1 2">DSM 27939</strain>
    </source>
</reference>
<accession>A0A7W8NHZ5</accession>
<gene>
    <name evidence="1" type="ORF">HNQ08_004414</name>
</gene>
<comment type="caution">
    <text evidence="1">The sequence shown here is derived from an EMBL/GenBank/DDBJ whole genome shotgun (WGS) entry which is preliminary data.</text>
</comment>
<name>A0A7W8NHZ5_9DEIO</name>